<dbReference type="KEGG" id="muh:HYN43_028860"/>
<sequence>MSIIDQNSILQSLNKALVPAPLLIDGRTETDRLCFLNDFATLINFYDKDNVRNGSWAPFLLKDPVFLLAQISQTNFEKIHNRYINTCIDVKKIQWAQQVPEFAAAASVNQLFDLLAEVYNCIKGWTSYMLNSLDSYDLKTDIIYQVTNTYGKNLWATLSLRQSLYLSSMIPGIEPAQYYLYDGYNQTWTQSKGSGPYWEVFNINPVKPGDTAQLGAVFNALIKNGDELFNFFQAIISRAAIELEIVKLKKSSYPDTTLLRTFVNQLQVYQDQLNGIAQKHLDFYYQDILKQTPNPAMPDSAFICAAIENKGQTFTLPAGTQFNAGLDADKNAILFANTEDVVLNPANITQAYTLARVPGAGPYSSWYVQPIANPGSIQTDQDGKIQSWETFGGSVTPTSTLVKTGIAIASPMLLLREGERKIKLIITFNQNIAMGILEMATWYLSTQNTWLPVAANFTPCNNATTDTVEVDIYLPATQPAIEPFIKNPDGLNTVWPLLKIEFQLFSGDDAPPQITSLQIDVNVTGVKTFQLYNDNGALSTKTAYPPFGPVPLVKSNFIIGSNEVFSKPLGRLFIGLDWNNLPADFAAYYQQYNDYLNGPPEDDDPESMIKRFFNWFISIFKKDEPVEPETIQEYFKNTCFTVDFELLQNQSWTALNMPKMQQQKDGTYTPYVWDTTCACETGDIASNLLFSTDGEDCKLSPVSYFEYDLPAGEAATESDAGIQLSPLKFTDSSTSGFMRMSLSGPDYGFGSGIYANVVSSVALRNSEILYNKIKNPKGKETTVAPANLPFAPKLDTFTANYSASQKYTFSSSSAGAYPLQCFLYAPFGNYLVYDSNADIAPYTVMPAAEPAASAGINTIPAISIPLFTQPNYNGTLYLAMDNLVPTEALNIYVELARKYISGVPMLKQVAYHYLSTCGWKKLPVVADGTNGLSCSGIIKVNVPVDIANSGVAMPSGKYWLALSVEGDPSAIAQTTYLKTNGFKVQRTGDVFFAGAAAPRLAANVISKTQNPVPQISSISQPFPSFGGSAAETPAVMYQRVSNRLKTKNRAVSTGDYFRLIRQRFNDVYYSRSFYNQLTKSTDVFVVKAYDSYTEPNAFVPMFSECRELEMAKFLNRRTSAFSSVSVSNFNLQFLKITATITIKQGFELAGVQKNVNDTLNIFLSPWITSSQQQVIIDQEISDTKTAKFIKAIAGVDTVSSVLFQLFPTDSLSPVNGLTPLLQQAVIPAGGTLFVSFMNHNITITT</sequence>
<evidence type="ECO:0008006" key="3">
    <source>
        <dbReference type="Google" id="ProtNLM"/>
    </source>
</evidence>
<reference evidence="1 2" key="1">
    <citation type="submission" date="2018-10" db="EMBL/GenBank/DDBJ databases">
        <title>Genome sequencing of Mucilaginibacter sp. HYN0043.</title>
        <authorList>
            <person name="Kim M."/>
            <person name="Yi H."/>
        </authorList>
    </citation>
    <scope>NUCLEOTIDE SEQUENCE [LARGE SCALE GENOMIC DNA]</scope>
    <source>
        <strain evidence="1 2">HYN0043</strain>
    </source>
</reference>
<organism evidence="1 2">
    <name type="scientific">Mucilaginibacter celer</name>
    <dbReference type="NCBI Taxonomy" id="2305508"/>
    <lineage>
        <taxon>Bacteria</taxon>
        <taxon>Pseudomonadati</taxon>
        <taxon>Bacteroidota</taxon>
        <taxon>Sphingobacteriia</taxon>
        <taxon>Sphingobacteriales</taxon>
        <taxon>Sphingobacteriaceae</taxon>
        <taxon>Mucilaginibacter</taxon>
    </lineage>
</organism>
<gene>
    <name evidence="1" type="ORF">HYN43_028860</name>
</gene>
<dbReference type="Proteomes" id="UP000270046">
    <property type="component" value="Chromosome"/>
</dbReference>
<evidence type="ECO:0000313" key="1">
    <source>
        <dbReference type="EMBL" id="AYL99038.1"/>
    </source>
</evidence>
<dbReference type="OrthoDB" id="9762853at2"/>
<evidence type="ECO:0000313" key="2">
    <source>
        <dbReference type="Proteomes" id="UP000270046"/>
    </source>
</evidence>
<protein>
    <recommendedName>
        <fullName evidence="3">Baseplate protein J-like domain-containing protein</fullName>
    </recommendedName>
</protein>
<name>A0A494W666_9SPHI</name>
<proteinExistence type="predicted"/>
<accession>A0A494W666</accession>
<dbReference type="AlphaFoldDB" id="A0A494W666"/>
<keyword evidence="2" id="KW-1185">Reference proteome</keyword>
<dbReference type="EMBL" id="CP032869">
    <property type="protein sequence ID" value="AYL99038.1"/>
    <property type="molecule type" value="Genomic_DNA"/>
</dbReference>
<dbReference type="RefSeq" id="WP_119407281.1">
    <property type="nucleotide sequence ID" value="NZ_CP032869.1"/>
</dbReference>